<dbReference type="InterPro" id="IPR001757">
    <property type="entry name" value="P_typ_ATPase"/>
</dbReference>
<keyword evidence="11 16" id="KW-0472">Membrane</keyword>
<dbReference type="FunFam" id="3.40.50.1000:FF:000014">
    <property type="entry name" value="Phospholipid-transporting ATPase"/>
    <property type="match status" value="1"/>
</dbReference>
<dbReference type="Pfam" id="PF00122">
    <property type="entry name" value="E1-E2_ATPase"/>
    <property type="match status" value="1"/>
</dbReference>
<dbReference type="InterPro" id="IPR023298">
    <property type="entry name" value="ATPase_P-typ_TM_dom_sf"/>
</dbReference>
<keyword evidence="5 15" id="KW-0479">Metal-binding</keyword>
<feature type="binding site" evidence="14">
    <location>
        <position position="613"/>
    </location>
    <ligand>
        <name>ATP</name>
        <dbReference type="ChEBI" id="CHEBI:30616"/>
    </ligand>
</feature>
<feature type="binding site" evidence="15">
    <location>
        <position position="804"/>
    </location>
    <ligand>
        <name>Mg(2+)</name>
        <dbReference type="ChEBI" id="CHEBI:18420"/>
    </ligand>
</feature>
<comment type="subcellular location">
    <subcellularLocation>
        <location evidence="2">Endomembrane system</location>
    </subcellularLocation>
    <subcellularLocation>
        <location evidence="1 16">Membrane</location>
        <topology evidence="1 16">Multi-pass membrane protein</topology>
    </subcellularLocation>
</comment>
<dbReference type="InterPro" id="IPR008250">
    <property type="entry name" value="ATPase_P-typ_transduc_dom_A_sf"/>
</dbReference>
<feature type="transmembrane region" description="Helical" evidence="16">
    <location>
        <begin position="67"/>
        <end position="88"/>
    </location>
</feature>
<feature type="binding site" evidence="14">
    <location>
        <position position="807"/>
    </location>
    <ligand>
        <name>ATP</name>
        <dbReference type="ChEBI" id="CHEBI:30616"/>
    </ligand>
</feature>
<feature type="binding site" evidence="14">
    <location>
        <position position="778"/>
    </location>
    <ligand>
        <name>ATP</name>
        <dbReference type="ChEBI" id="CHEBI:30616"/>
    </ligand>
</feature>
<evidence type="ECO:0000256" key="3">
    <source>
        <dbReference type="ARBA" id="ARBA00008109"/>
    </source>
</evidence>
<evidence type="ECO:0000256" key="2">
    <source>
        <dbReference type="ARBA" id="ARBA00004308"/>
    </source>
</evidence>
<dbReference type="SUPFAM" id="SSF81653">
    <property type="entry name" value="Calcium ATPase, transduction domain A"/>
    <property type="match status" value="1"/>
</dbReference>
<gene>
    <name evidence="20" type="ORF">H257_14886</name>
</gene>
<dbReference type="SFLD" id="SFLDG00002">
    <property type="entry name" value="C1.7:_P-type_atpase_like"/>
    <property type="match status" value="1"/>
</dbReference>
<evidence type="ECO:0000256" key="9">
    <source>
        <dbReference type="ARBA" id="ARBA00022967"/>
    </source>
</evidence>
<evidence type="ECO:0000256" key="13">
    <source>
        <dbReference type="PIRSR" id="PIRSR606539-1"/>
    </source>
</evidence>
<evidence type="ECO:0000256" key="10">
    <source>
        <dbReference type="ARBA" id="ARBA00022989"/>
    </source>
</evidence>
<feature type="transmembrane region" description="Helical" evidence="16">
    <location>
        <begin position="275"/>
        <end position="297"/>
    </location>
</feature>
<name>W4FQZ9_APHAT</name>
<dbReference type="PROSITE" id="PS00154">
    <property type="entry name" value="ATPASE_E1_E2"/>
    <property type="match status" value="1"/>
</dbReference>
<evidence type="ECO:0000256" key="1">
    <source>
        <dbReference type="ARBA" id="ARBA00004141"/>
    </source>
</evidence>
<feature type="binding site" evidence="14">
    <location>
        <position position="693"/>
    </location>
    <ligand>
        <name>ATP</name>
        <dbReference type="ChEBI" id="CHEBI:30616"/>
    </ligand>
</feature>
<sequence>MQHDGVRRICPHVAIDTRAGSGYVSNQIRTSKYTIWNFLPIGLYLAFRLSTNFYFLIIAVLQSMSVISPLGPMTAIFPLVLVVCISLLREAIEDRNRWLSDRKSNLKPTRVWRQGQVLDVVWEHIQVGDVLLVRDKETFAADAIVLSSSDENGACLIDTSNLDGEANLKPRSGLACTANSRFPDAVQPSSGHLPRFTVQCEPPDVDMYKFTGMLELAKEVHALDEQQFIPRGSTLKNTKWVVIVVVYTGHETKMMKNAKEPHHKLSHVDGILNRAVVFIFVAQVTLCAVGSVCHKLWAAPFESAIMDKQAGVESVSGVLTFLSFVVLLNTFIPSSLVVSVELIKTIHAKYIGWDRDMRNPKGEGATALTSTLVEELGQVKYLFSDKTGTLTQNLMEFRKCSVNGCVYSSAEFGSSANVLSTVTSINTTNNYNNGNDDDDDAKGLRVESTSSQAEDCRVFGLDQLRLCGHDASTPEAAFILAMALCHTVVCESDAASPNLVQYNADSPDEAALVRSANSLGFRFLGRTNRKAVVSKEHLKIETARMEYDVLYVLAFNSNRKRMSVIVRDRQTNAIRLICKGADCVILDRCTHFGSQSKGAIETHLKDFAGEGLRTLCYADRVLDEVTFDKWCKSYREAELAMKCREEAMEAMAGEIEQNMTFLATTAIEDKLQDGVPDTIARLLRADLKIWVLTGDKVETAVEIGRSCRVISKDMVEMHLEGTTVPAMAKSLVTLASTPTLKPRALIIDGFSLSFALMPSNRQNFLAFATQCAAVIVCRMSPLQKALVVELVKDGVGCVTMAVGDGANDISMIRAAHVGVGVMGQEGNQAVRSADFAIPQFRHLDRLLLYHGRMSYLRITQCINYFLYKNVVCTSPQFVYGAVSLFSGTTYFSSLYIAAFNLCFTFLPVVARAIVEKTLPDHISTQFPELYHIGHTKVSFSLATVASVGFVGVFHAVVLTLMPIYFLDHHQGVLHVDQFADGVATYIGIMLVTSITISLQTNYWTNLTVMAYGGSLLAFVGCSLVYDGMEGDLYGSWIRLLGSATFWLTIGLSIVCCVLPPLVLQGYQENFLEYKSNPVHILKRTKLRMSSGRSTR</sequence>
<keyword evidence="9 16" id="KW-1278">Translocase</keyword>
<feature type="active site" description="4-aspartylphosphate intermediate" evidence="13">
    <location>
        <position position="385"/>
    </location>
</feature>
<feature type="binding site" evidence="15">
    <location>
        <position position="385"/>
    </location>
    <ligand>
        <name>Mg(2+)</name>
        <dbReference type="ChEBI" id="CHEBI:18420"/>
    </ligand>
</feature>
<feature type="binding site" evidence="14">
    <location>
        <position position="509"/>
    </location>
    <ligand>
        <name>ATP</name>
        <dbReference type="ChEBI" id="CHEBI:30616"/>
    </ligand>
</feature>
<dbReference type="Pfam" id="PF13246">
    <property type="entry name" value="Cation_ATPase"/>
    <property type="match status" value="1"/>
</dbReference>
<feature type="transmembrane region" description="Helical" evidence="16">
    <location>
        <begin position="35"/>
        <end position="61"/>
    </location>
</feature>
<dbReference type="SUPFAM" id="SSF81660">
    <property type="entry name" value="Metal cation-transporting ATPase, ATP-binding domain N"/>
    <property type="match status" value="1"/>
</dbReference>
<dbReference type="AlphaFoldDB" id="W4FQZ9"/>
<dbReference type="InterPro" id="IPR006539">
    <property type="entry name" value="P-type_ATPase_IV"/>
</dbReference>
<feature type="binding site" evidence="14">
    <location>
        <position position="386"/>
    </location>
    <ligand>
        <name>ATP</name>
        <dbReference type="ChEBI" id="CHEBI:30616"/>
    </ligand>
</feature>
<reference evidence="20" key="1">
    <citation type="submission" date="2013-12" db="EMBL/GenBank/DDBJ databases">
        <title>The Genome Sequence of Aphanomyces astaci APO3.</title>
        <authorList>
            <consortium name="The Broad Institute Genomics Platform"/>
            <person name="Russ C."/>
            <person name="Tyler B."/>
            <person name="van West P."/>
            <person name="Dieguez-Uribeondo J."/>
            <person name="Young S.K."/>
            <person name="Zeng Q."/>
            <person name="Gargeya S."/>
            <person name="Fitzgerald M."/>
            <person name="Abouelleil A."/>
            <person name="Alvarado L."/>
            <person name="Chapman S.B."/>
            <person name="Gainer-Dewar J."/>
            <person name="Goldberg J."/>
            <person name="Griggs A."/>
            <person name="Gujja S."/>
            <person name="Hansen M."/>
            <person name="Howarth C."/>
            <person name="Imamovic A."/>
            <person name="Ireland A."/>
            <person name="Larimer J."/>
            <person name="McCowan C."/>
            <person name="Murphy C."/>
            <person name="Pearson M."/>
            <person name="Poon T.W."/>
            <person name="Priest M."/>
            <person name="Roberts A."/>
            <person name="Saif S."/>
            <person name="Shea T."/>
            <person name="Sykes S."/>
            <person name="Wortman J."/>
            <person name="Nusbaum C."/>
            <person name="Birren B."/>
        </authorList>
    </citation>
    <scope>NUCLEOTIDE SEQUENCE [LARGE SCALE GENOMIC DNA]</scope>
    <source>
        <strain evidence="20">APO3</strain>
    </source>
</reference>
<dbReference type="InterPro" id="IPR032630">
    <property type="entry name" value="P_typ_ATPase_c"/>
</dbReference>
<dbReference type="InterPro" id="IPR018303">
    <property type="entry name" value="ATPase_P-typ_P_site"/>
</dbReference>
<dbReference type="GO" id="GO:0140326">
    <property type="term" value="F:ATPase-coupled intramembrane lipid transporter activity"/>
    <property type="evidence" value="ECO:0007669"/>
    <property type="project" value="UniProtKB-EC"/>
</dbReference>
<feature type="binding site" evidence="14">
    <location>
        <position position="808"/>
    </location>
    <ligand>
        <name>ATP</name>
        <dbReference type="ChEBI" id="CHEBI:30616"/>
    </ligand>
</feature>
<dbReference type="PANTHER" id="PTHR24092:SF150">
    <property type="entry name" value="PHOSPHOLIPID-TRANSPORTING ATPASE"/>
    <property type="match status" value="1"/>
</dbReference>
<feature type="transmembrane region" description="Helical" evidence="16">
    <location>
        <begin position="317"/>
        <end position="340"/>
    </location>
</feature>
<dbReference type="SUPFAM" id="SSF56784">
    <property type="entry name" value="HAD-like"/>
    <property type="match status" value="1"/>
</dbReference>
<dbReference type="SUPFAM" id="SSF81665">
    <property type="entry name" value="Calcium ATPase, transmembrane domain M"/>
    <property type="match status" value="1"/>
</dbReference>
<dbReference type="SFLD" id="SFLDF00027">
    <property type="entry name" value="p-type_atpase"/>
    <property type="match status" value="1"/>
</dbReference>
<feature type="transmembrane region" description="Helical" evidence="16">
    <location>
        <begin position="939"/>
        <end position="966"/>
    </location>
</feature>
<keyword evidence="8 15" id="KW-0460">Magnesium</keyword>
<evidence type="ECO:0000256" key="15">
    <source>
        <dbReference type="PIRSR" id="PIRSR606539-3"/>
    </source>
</evidence>
<dbReference type="GO" id="GO:0005886">
    <property type="term" value="C:plasma membrane"/>
    <property type="evidence" value="ECO:0007669"/>
    <property type="project" value="TreeGrafter"/>
</dbReference>
<feature type="domain" description="P-type ATPase A" evidence="17">
    <location>
        <begin position="108"/>
        <end position="254"/>
    </location>
</feature>
<dbReference type="PANTHER" id="PTHR24092">
    <property type="entry name" value="PROBABLE PHOSPHOLIPID-TRANSPORTING ATPASE"/>
    <property type="match status" value="1"/>
</dbReference>
<dbReference type="VEuPathDB" id="FungiDB:H257_14886"/>
<dbReference type="GeneID" id="20816882"/>
<feature type="binding site" evidence="14">
    <location>
        <position position="695"/>
    </location>
    <ligand>
        <name>ATP</name>
        <dbReference type="ChEBI" id="CHEBI:30616"/>
    </ligand>
</feature>
<feature type="transmembrane region" description="Helical" evidence="16">
    <location>
        <begin position="1002"/>
        <end position="1025"/>
    </location>
</feature>
<comment type="cofactor">
    <cofactor evidence="15">
        <name>Mg(2+)</name>
        <dbReference type="ChEBI" id="CHEBI:18420"/>
    </cofactor>
</comment>
<keyword evidence="7 14" id="KW-0067">ATP-binding</keyword>
<feature type="transmembrane region" description="Helical" evidence="16">
    <location>
        <begin position="1037"/>
        <end position="1062"/>
    </location>
</feature>
<dbReference type="Gene3D" id="3.40.1110.10">
    <property type="entry name" value="Calcium-transporting ATPase, cytoplasmic domain N"/>
    <property type="match status" value="1"/>
</dbReference>
<dbReference type="InterPro" id="IPR036412">
    <property type="entry name" value="HAD-like_sf"/>
</dbReference>
<dbReference type="NCBIfam" id="TIGR01652">
    <property type="entry name" value="ATPase-Plipid"/>
    <property type="match status" value="1"/>
</dbReference>
<dbReference type="Gene3D" id="2.70.150.10">
    <property type="entry name" value="Calcium-transporting ATPase, cytoplasmic transduction domain A"/>
    <property type="match status" value="1"/>
</dbReference>
<keyword evidence="4 16" id="KW-0812">Transmembrane</keyword>
<accession>W4FQZ9</accession>
<dbReference type="InterPro" id="IPR023214">
    <property type="entry name" value="HAD_sf"/>
</dbReference>
<dbReference type="SFLD" id="SFLDS00003">
    <property type="entry name" value="Haloacid_Dehalogenase"/>
    <property type="match status" value="1"/>
</dbReference>
<organism evidence="20">
    <name type="scientific">Aphanomyces astaci</name>
    <name type="common">Crayfish plague agent</name>
    <dbReference type="NCBI Taxonomy" id="112090"/>
    <lineage>
        <taxon>Eukaryota</taxon>
        <taxon>Sar</taxon>
        <taxon>Stramenopiles</taxon>
        <taxon>Oomycota</taxon>
        <taxon>Saprolegniomycetes</taxon>
        <taxon>Saprolegniales</taxon>
        <taxon>Verrucalvaceae</taxon>
        <taxon>Aphanomyces</taxon>
    </lineage>
</organism>
<feature type="transmembrane region" description="Helical" evidence="16">
    <location>
        <begin position="894"/>
        <end position="914"/>
    </location>
</feature>
<feature type="binding site" evidence="14">
    <location>
        <position position="784"/>
    </location>
    <ligand>
        <name>ATP</name>
        <dbReference type="ChEBI" id="CHEBI:30616"/>
    </ligand>
</feature>
<evidence type="ECO:0000256" key="7">
    <source>
        <dbReference type="ARBA" id="ARBA00022840"/>
    </source>
</evidence>
<dbReference type="GO" id="GO:0045332">
    <property type="term" value="P:phospholipid translocation"/>
    <property type="evidence" value="ECO:0007669"/>
    <property type="project" value="TreeGrafter"/>
</dbReference>
<feature type="domain" description="P-type ATPase C-terminal" evidence="19">
    <location>
        <begin position="830"/>
        <end position="1071"/>
    </location>
</feature>
<dbReference type="PRINTS" id="PR00119">
    <property type="entry name" value="CATATPASE"/>
</dbReference>
<dbReference type="Gene3D" id="3.40.50.1000">
    <property type="entry name" value="HAD superfamily/HAD-like"/>
    <property type="match status" value="1"/>
</dbReference>
<dbReference type="GO" id="GO:0005524">
    <property type="term" value="F:ATP binding"/>
    <property type="evidence" value="ECO:0007669"/>
    <property type="project" value="UniProtKB-UniRule"/>
</dbReference>
<comment type="catalytic activity">
    <reaction evidence="12 16">
        <text>ATP + H2O + phospholipidSide 1 = ADP + phosphate + phospholipidSide 2.</text>
        <dbReference type="EC" id="7.6.2.1"/>
    </reaction>
</comment>
<dbReference type="Pfam" id="PF16209">
    <property type="entry name" value="PhoLip_ATPase_N"/>
    <property type="match status" value="1"/>
</dbReference>
<evidence type="ECO:0000256" key="6">
    <source>
        <dbReference type="ARBA" id="ARBA00022741"/>
    </source>
</evidence>
<dbReference type="InterPro" id="IPR032631">
    <property type="entry name" value="P-type_ATPase_N"/>
</dbReference>
<feature type="binding site" evidence="14">
    <location>
        <position position="694"/>
    </location>
    <ligand>
        <name>ATP</name>
        <dbReference type="ChEBI" id="CHEBI:30616"/>
    </ligand>
</feature>
<evidence type="ECO:0000256" key="8">
    <source>
        <dbReference type="ARBA" id="ARBA00022842"/>
    </source>
</evidence>
<evidence type="ECO:0000259" key="18">
    <source>
        <dbReference type="Pfam" id="PF16209"/>
    </source>
</evidence>
<keyword evidence="10 16" id="KW-1133">Transmembrane helix</keyword>
<comment type="similarity">
    <text evidence="3 16">Belongs to the cation transport ATPase (P-type) (TC 3.A.3) family. Type IV subfamily.</text>
</comment>
<keyword evidence="6 14" id="KW-0547">Nucleotide-binding</keyword>
<dbReference type="InterPro" id="IPR023299">
    <property type="entry name" value="ATPase_P-typ_cyto_dom_N"/>
</dbReference>
<feature type="binding site" evidence="14">
    <location>
        <position position="387"/>
    </location>
    <ligand>
        <name>ATP</name>
        <dbReference type="ChEBI" id="CHEBI:30616"/>
    </ligand>
</feature>
<dbReference type="EMBL" id="KI913177">
    <property type="protein sequence ID" value="ETV69239.1"/>
    <property type="molecule type" value="Genomic_DNA"/>
</dbReference>
<feature type="binding site" evidence="14">
    <location>
        <position position="579"/>
    </location>
    <ligand>
        <name>ATP</name>
        <dbReference type="ChEBI" id="CHEBI:30616"/>
    </ligand>
</feature>
<feature type="binding site" evidence="14">
    <location>
        <position position="555"/>
    </location>
    <ligand>
        <name>ATP</name>
        <dbReference type="ChEBI" id="CHEBI:30616"/>
    </ligand>
</feature>
<dbReference type="InterPro" id="IPR059000">
    <property type="entry name" value="ATPase_P-type_domA"/>
</dbReference>
<evidence type="ECO:0000256" key="11">
    <source>
        <dbReference type="ARBA" id="ARBA00023136"/>
    </source>
</evidence>
<dbReference type="GO" id="GO:0000287">
    <property type="term" value="F:magnesium ion binding"/>
    <property type="evidence" value="ECO:0007669"/>
    <property type="project" value="UniProtKB-UniRule"/>
</dbReference>
<dbReference type="RefSeq" id="XP_009841096.1">
    <property type="nucleotide sequence ID" value="XM_009842794.1"/>
</dbReference>
<protein>
    <recommendedName>
        <fullName evidence="16">Phospholipid-transporting ATPase</fullName>
        <ecNumber evidence="16">7.6.2.1</ecNumber>
    </recommendedName>
</protein>
<proteinExistence type="inferred from homology"/>
<feature type="binding site" evidence="15">
    <location>
        <position position="387"/>
    </location>
    <ligand>
        <name>Mg(2+)</name>
        <dbReference type="ChEBI" id="CHEBI:18420"/>
    </ligand>
</feature>
<feature type="transmembrane region" description="Helical" evidence="16">
    <location>
        <begin position="978"/>
        <end position="996"/>
    </location>
</feature>
<dbReference type="GO" id="GO:0016887">
    <property type="term" value="F:ATP hydrolysis activity"/>
    <property type="evidence" value="ECO:0007669"/>
    <property type="project" value="InterPro"/>
</dbReference>
<feature type="binding site" evidence="15">
    <location>
        <position position="808"/>
    </location>
    <ligand>
        <name>Mg(2+)</name>
        <dbReference type="ChEBI" id="CHEBI:18420"/>
    </ligand>
</feature>
<dbReference type="EC" id="7.6.2.1" evidence="16"/>
<evidence type="ECO:0000259" key="19">
    <source>
        <dbReference type="Pfam" id="PF16212"/>
    </source>
</evidence>
<evidence type="ECO:0000256" key="16">
    <source>
        <dbReference type="RuleBase" id="RU362033"/>
    </source>
</evidence>
<evidence type="ECO:0000256" key="5">
    <source>
        <dbReference type="ARBA" id="ARBA00022723"/>
    </source>
</evidence>
<feature type="binding site" evidence="14">
    <location>
        <position position="385"/>
    </location>
    <ligand>
        <name>ATP</name>
        <dbReference type="ChEBI" id="CHEBI:30616"/>
    </ligand>
</feature>
<dbReference type="NCBIfam" id="TIGR01494">
    <property type="entry name" value="ATPase_P-type"/>
    <property type="match status" value="1"/>
</dbReference>
<dbReference type="InterPro" id="IPR044492">
    <property type="entry name" value="P_typ_ATPase_HD_dom"/>
</dbReference>
<evidence type="ECO:0000256" key="14">
    <source>
        <dbReference type="PIRSR" id="PIRSR606539-2"/>
    </source>
</evidence>
<dbReference type="Pfam" id="PF16212">
    <property type="entry name" value="PhoLip_ATPase_C"/>
    <property type="match status" value="1"/>
</dbReference>
<evidence type="ECO:0000256" key="12">
    <source>
        <dbReference type="ARBA" id="ARBA00034036"/>
    </source>
</evidence>
<evidence type="ECO:0000256" key="4">
    <source>
        <dbReference type="ARBA" id="ARBA00022692"/>
    </source>
</evidence>
<dbReference type="OrthoDB" id="377733at2759"/>
<dbReference type="STRING" id="112090.W4FQZ9"/>
<feature type="domain" description="P-type ATPase N-terminal" evidence="18">
    <location>
        <begin position="20"/>
        <end position="76"/>
    </location>
</feature>
<evidence type="ECO:0000313" key="20">
    <source>
        <dbReference type="EMBL" id="ETV69239.1"/>
    </source>
</evidence>
<evidence type="ECO:0000259" key="17">
    <source>
        <dbReference type="Pfam" id="PF00122"/>
    </source>
</evidence>